<evidence type="ECO:0000256" key="1">
    <source>
        <dbReference type="SAM" id="MobiDB-lite"/>
    </source>
</evidence>
<name>A0A4S8MHL5_DENBC</name>
<sequence>MIIEGSSDCKTSKSSGVPGVTVPHVAGSMSTSRRCTSIGRRTKTASTARGSPEIGSPTAARRWRTIRREQMKEFEQKVLVRPLQTETMERTCGGTWLAALLVLPPHETLSAVQSFLRATGERYNDGTGGEEVLGRTRAVMAAPSLLVGSIGAIRAFLLSRHPPLSLKGLLPTLSANDLFQLQGRFARLLALDRTAGVSLVPGKL</sequence>
<proteinExistence type="predicted"/>
<feature type="region of interest" description="Disordered" evidence="1">
    <location>
        <begin position="1"/>
        <end position="57"/>
    </location>
</feature>
<dbReference type="Proteomes" id="UP000297245">
    <property type="component" value="Unassembled WGS sequence"/>
</dbReference>
<gene>
    <name evidence="2" type="ORF">K435DRAFT_853209</name>
</gene>
<accession>A0A4S8MHL5</accession>
<reference evidence="2 3" key="1">
    <citation type="journal article" date="2019" name="Nat. Ecol. Evol.">
        <title>Megaphylogeny resolves global patterns of mushroom evolution.</title>
        <authorList>
            <person name="Varga T."/>
            <person name="Krizsan K."/>
            <person name="Foldi C."/>
            <person name="Dima B."/>
            <person name="Sanchez-Garcia M."/>
            <person name="Sanchez-Ramirez S."/>
            <person name="Szollosi G.J."/>
            <person name="Szarkandi J.G."/>
            <person name="Papp V."/>
            <person name="Albert L."/>
            <person name="Andreopoulos W."/>
            <person name="Angelini C."/>
            <person name="Antonin V."/>
            <person name="Barry K.W."/>
            <person name="Bougher N.L."/>
            <person name="Buchanan P."/>
            <person name="Buyck B."/>
            <person name="Bense V."/>
            <person name="Catcheside P."/>
            <person name="Chovatia M."/>
            <person name="Cooper J."/>
            <person name="Damon W."/>
            <person name="Desjardin D."/>
            <person name="Finy P."/>
            <person name="Geml J."/>
            <person name="Haridas S."/>
            <person name="Hughes K."/>
            <person name="Justo A."/>
            <person name="Karasinski D."/>
            <person name="Kautmanova I."/>
            <person name="Kiss B."/>
            <person name="Kocsube S."/>
            <person name="Kotiranta H."/>
            <person name="LaButti K.M."/>
            <person name="Lechner B.E."/>
            <person name="Liimatainen K."/>
            <person name="Lipzen A."/>
            <person name="Lukacs Z."/>
            <person name="Mihaltcheva S."/>
            <person name="Morgado L.N."/>
            <person name="Niskanen T."/>
            <person name="Noordeloos M.E."/>
            <person name="Ohm R.A."/>
            <person name="Ortiz-Santana B."/>
            <person name="Ovrebo C."/>
            <person name="Racz N."/>
            <person name="Riley R."/>
            <person name="Savchenko A."/>
            <person name="Shiryaev A."/>
            <person name="Soop K."/>
            <person name="Spirin V."/>
            <person name="Szebenyi C."/>
            <person name="Tomsovsky M."/>
            <person name="Tulloss R.E."/>
            <person name="Uehling J."/>
            <person name="Grigoriev I.V."/>
            <person name="Vagvolgyi C."/>
            <person name="Papp T."/>
            <person name="Martin F.M."/>
            <person name="Miettinen O."/>
            <person name="Hibbett D.S."/>
            <person name="Nagy L.G."/>
        </authorList>
    </citation>
    <scope>NUCLEOTIDE SEQUENCE [LARGE SCALE GENOMIC DNA]</scope>
    <source>
        <strain evidence="2 3">CBS 962.96</strain>
    </source>
</reference>
<keyword evidence="3" id="KW-1185">Reference proteome</keyword>
<dbReference type="AlphaFoldDB" id="A0A4S8MHL5"/>
<organism evidence="2 3">
    <name type="scientific">Dendrothele bispora (strain CBS 962.96)</name>
    <dbReference type="NCBI Taxonomy" id="1314807"/>
    <lineage>
        <taxon>Eukaryota</taxon>
        <taxon>Fungi</taxon>
        <taxon>Dikarya</taxon>
        <taxon>Basidiomycota</taxon>
        <taxon>Agaricomycotina</taxon>
        <taxon>Agaricomycetes</taxon>
        <taxon>Agaricomycetidae</taxon>
        <taxon>Agaricales</taxon>
        <taxon>Agaricales incertae sedis</taxon>
        <taxon>Dendrothele</taxon>
    </lineage>
</organism>
<protein>
    <submittedName>
        <fullName evidence="2">Uncharacterized protein</fullName>
    </submittedName>
</protein>
<evidence type="ECO:0000313" key="2">
    <source>
        <dbReference type="EMBL" id="THV02091.1"/>
    </source>
</evidence>
<evidence type="ECO:0000313" key="3">
    <source>
        <dbReference type="Proteomes" id="UP000297245"/>
    </source>
</evidence>
<dbReference type="EMBL" id="ML179081">
    <property type="protein sequence ID" value="THV02091.1"/>
    <property type="molecule type" value="Genomic_DNA"/>
</dbReference>